<dbReference type="AlphaFoldDB" id="V6LJJ1"/>
<reference evidence="2" key="2">
    <citation type="submission" date="2020-12" db="EMBL/GenBank/DDBJ databases">
        <title>New Spironucleus salmonicida genome in near-complete chromosomes.</title>
        <authorList>
            <person name="Xu F."/>
            <person name="Kurt Z."/>
            <person name="Jimenez-Gonzalez A."/>
            <person name="Astvaldsson A."/>
            <person name="Andersson J.O."/>
            <person name="Svard S.G."/>
        </authorList>
    </citation>
    <scope>NUCLEOTIDE SEQUENCE</scope>
    <source>
        <strain evidence="2">ATCC 50377</strain>
    </source>
</reference>
<sequence>MFTVIQEKYKKILNFPPKSQKPITKQVQNNSYCQNLKIQRENSITLKTTSFQSIPSSANSLKRANSFDNTAFKPSKLHRNLSLQPQQLHFYTNNLQRYIPSEPPTDKLAEYQSLSASYFTAKSNGQFGMRQINYFFQKCKRTSRGTVIDQVFNDEKESRESIILPVSQVLRKHGREQMRQRFERVKWICE</sequence>
<evidence type="ECO:0000313" key="2">
    <source>
        <dbReference type="EMBL" id="KAH0573014.1"/>
    </source>
</evidence>
<organism evidence="1">
    <name type="scientific">Spironucleus salmonicida</name>
    <dbReference type="NCBI Taxonomy" id="348837"/>
    <lineage>
        <taxon>Eukaryota</taxon>
        <taxon>Metamonada</taxon>
        <taxon>Diplomonadida</taxon>
        <taxon>Hexamitidae</taxon>
        <taxon>Hexamitinae</taxon>
        <taxon>Spironucleus</taxon>
    </lineage>
</organism>
<dbReference type="EMBL" id="AUWU02000005">
    <property type="protein sequence ID" value="KAH0573014.1"/>
    <property type="molecule type" value="Genomic_DNA"/>
</dbReference>
<evidence type="ECO:0000313" key="1">
    <source>
        <dbReference type="EMBL" id="EST44687.1"/>
    </source>
</evidence>
<gene>
    <name evidence="1" type="ORF">SS50377_15396</name>
    <name evidence="2" type="ORF">SS50377_25131</name>
</gene>
<dbReference type="EMBL" id="KI546113">
    <property type="protein sequence ID" value="EST44687.1"/>
    <property type="molecule type" value="Genomic_DNA"/>
</dbReference>
<accession>V6LJJ1</accession>
<dbReference type="VEuPathDB" id="GiardiaDB:SS50377_25131"/>
<proteinExistence type="predicted"/>
<dbReference type="Proteomes" id="UP000018208">
    <property type="component" value="Unassembled WGS sequence"/>
</dbReference>
<evidence type="ECO:0000313" key="3">
    <source>
        <dbReference type="Proteomes" id="UP000018208"/>
    </source>
</evidence>
<reference evidence="1 2" key="1">
    <citation type="journal article" date="2014" name="PLoS Genet.">
        <title>The Genome of Spironucleus salmonicida Highlights a Fish Pathogen Adapted to Fluctuating Environments.</title>
        <authorList>
            <person name="Xu F."/>
            <person name="Jerlstrom-Hultqvist J."/>
            <person name="Einarsson E."/>
            <person name="Astvaldsson A."/>
            <person name="Svard S.G."/>
            <person name="Andersson J.O."/>
        </authorList>
    </citation>
    <scope>NUCLEOTIDE SEQUENCE</scope>
    <source>
        <strain evidence="2">ATCC 50377</strain>
    </source>
</reference>
<protein>
    <submittedName>
        <fullName evidence="1">Uncharacterized protein</fullName>
    </submittedName>
</protein>
<name>V6LJJ1_9EUKA</name>
<keyword evidence="3" id="KW-1185">Reference proteome</keyword>